<reference evidence="8" key="1">
    <citation type="journal article" date="2014" name="Proc. Natl. Acad. Sci. U.S.A.">
        <title>Baculovirus resistance in codling moth is virus isolate-dependent and the consequence of a mutation in viral gene pe38.</title>
        <authorList>
            <person name="Gebhardt M.M."/>
            <person name="Eberle K.E."/>
            <person name="Radtke P."/>
            <person name="Jehle J.A."/>
        </authorList>
    </citation>
    <scope>NUCLEOTIDE SEQUENCE</scope>
    <source>
        <strain evidence="8">CpGV-S</strain>
    </source>
</reference>
<evidence type="ECO:0000256" key="7">
    <source>
        <dbReference type="RuleBase" id="RU003718"/>
    </source>
</evidence>
<dbReference type="InterPro" id="IPR050271">
    <property type="entry name" value="UDP-glycosyltransferase"/>
</dbReference>
<comment type="similarity">
    <text evidence="1 6 7">Belongs to the UDP-glycosyltransferase family.</text>
</comment>
<dbReference type="EMBL" id="MN696169">
    <property type="protein sequence ID" value="QGY99843.1"/>
    <property type="molecule type" value="Genomic_DNA"/>
</dbReference>
<keyword evidence="4 6" id="KW-0808">Transferase</keyword>
<dbReference type="PANTHER" id="PTHR48043">
    <property type="entry name" value="EG:EG0003.4 PROTEIN-RELATED"/>
    <property type="match status" value="1"/>
</dbReference>
<evidence type="ECO:0000256" key="1">
    <source>
        <dbReference type="ARBA" id="ARBA00009995"/>
    </source>
</evidence>
<dbReference type="GO" id="GO:0008194">
    <property type="term" value="F:UDP-glycosyltransferase activity"/>
    <property type="evidence" value="ECO:0007669"/>
    <property type="project" value="InterPro"/>
</dbReference>
<evidence type="ECO:0000313" key="8">
    <source>
        <dbReference type="EMBL" id="AIU36787.1"/>
    </source>
</evidence>
<comment type="function">
    <text evidence="6">Catalyzes the transfer of glucose from UDP-glucose to ecdysteroids which are insect molting hormones.</text>
</comment>
<dbReference type="InterPro" id="IPR035595">
    <property type="entry name" value="UDP_glycos_trans_CS"/>
</dbReference>
<dbReference type="EC" id="2.4.1.-" evidence="6"/>
<organism evidence="8">
    <name type="scientific">Cydia pomonella granulosis virus</name>
    <name type="common">CpGV</name>
    <name type="synonym">Cydia pomonella granulovirus</name>
    <dbReference type="NCBI Taxonomy" id="28289"/>
    <lineage>
        <taxon>Viruses</taxon>
        <taxon>Viruses incertae sedis</taxon>
        <taxon>Naldaviricetes</taxon>
        <taxon>Lefavirales</taxon>
        <taxon>Baculoviridae</taxon>
        <taxon>Betabaculovirus</taxon>
        <taxon>Betabaculovirus cypomonellae</taxon>
    </lineage>
</organism>
<keyword evidence="3 6" id="KW-0328">Glycosyltransferase</keyword>
<evidence type="ECO:0000256" key="4">
    <source>
        <dbReference type="ARBA" id="ARBA00022679"/>
    </source>
</evidence>
<dbReference type="InterPro" id="IPR002213">
    <property type="entry name" value="UDP_glucos_trans"/>
</dbReference>
<proteinExistence type="inferred from homology"/>
<gene>
    <name evidence="8" type="primary">orf141</name>
</gene>
<dbReference type="SUPFAM" id="SSF53756">
    <property type="entry name" value="UDP-Glycosyltransferase/glycogen phosphorylase"/>
    <property type="match status" value="1"/>
</dbReference>
<accession>A0A097P0X5</accession>
<dbReference type="PIRSF" id="PIRSF000476">
    <property type="entry name" value="Ecdystd_UDP_glucosyltfrase"/>
    <property type="match status" value="1"/>
</dbReference>
<keyword evidence="5" id="KW-0732">Signal</keyword>
<evidence type="ECO:0000256" key="2">
    <source>
        <dbReference type="ARBA" id="ARBA00013904"/>
    </source>
</evidence>
<dbReference type="Pfam" id="PF00201">
    <property type="entry name" value="UDPGT"/>
    <property type="match status" value="1"/>
</dbReference>
<protein>
    <recommendedName>
        <fullName evidence="2 6">Ecdysteroid UDP-glucosyltransferase</fullName>
        <ecNumber evidence="6">2.4.1.-</ecNumber>
    </recommendedName>
</protein>
<dbReference type="Gene3D" id="3.40.50.2000">
    <property type="entry name" value="Glycogen Phosphorylase B"/>
    <property type="match status" value="1"/>
</dbReference>
<dbReference type="InterPro" id="IPR016224">
    <property type="entry name" value="Ecdysteroid_UDP-Glc_Trfase"/>
</dbReference>
<evidence type="ECO:0000256" key="3">
    <source>
        <dbReference type="ARBA" id="ARBA00022676"/>
    </source>
</evidence>
<name>A0A097P0X5_GVCP</name>
<evidence type="ECO:0000256" key="5">
    <source>
        <dbReference type="ARBA" id="ARBA00022729"/>
    </source>
</evidence>
<dbReference type="FunFam" id="3.40.50.2000:FF:000021">
    <property type="entry name" value="UDP-glucuronosyltransferase"/>
    <property type="match status" value="1"/>
</dbReference>
<sequence>MGRYTPNGAQPNSLNMFRNNLVLLLPSLVHFVHTANILCVFPTPAFSHQSVFSAYTDRLAKAGHNVTVITPLPRRVPHLHEIDCSKSLTVFNELVKKSSLFKVRGVVADESTVTADNYTPLVDMVVAQFQNKNVTDLIENKANMFDLVVCEAYLSLNLIFGHLFDAPVIRISSGHGTTENFDTMGAVHNPLVYPSSWRSTFSTNKTQIMEIEHRLAHEWKKLERVQETRLKQVFGGGSGTSLHSLKKRVVLLLVNVHPVMDNNRPVSSNVQYLGGLHLKRGQSIRDEELRAFIKNDFVVYVSFGSMLDATTMDHRALQEFVRVMNALPYKVLWRVGSSVHQRFSVNGSNILTREWFPQRALLNSGVVKLFVTQGGLQSIDEAVDGGVPMLCIPMVGDQFLNCERVWRLGVGEKLDVVQLEQAKMDRMIVSMVANERYNERVDDLKKLVSDTPVNALRKVLWYTDKVLRNGSLMYVFNGNKYWSK</sequence>
<evidence type="ECO:0000313" key="9">
    <source>
        <dbReference type="EMBL" id="QGY99843.1"/>
    </source>
</evidence>
<dbReference type="CDD" id="cd03784">
    <property type="entry name" value="GT1_Gtf-like"/>
    <property type="match status" value="1"/>
</dbReference>
<dbReference type="PROSITE" id="PS00375">
    <property type="entry name" value="UDPGT"/>
    <property type="match status" value="1"/>
</dbReference>
<dbReference type="EMBL" id="KM217573">
    <property type="protein sequence ID" value="AIU36787.1"/>
    <property type="molecule type" value="Genomic_DNA"/>
</dbReference>
<dbReference type="PANTHER" id="PTHR48043:SF145">
    <property type="entry name" value="FI06409P-RELATED"/>
    <property type="match status" value="1"/>
</dbReference>
<evidence type="ECO:0000256" key="6">
    <source>
        <dbReference type="PIRNR" id="PIRNR000476"/>
    </source>
</evidence>
<organismHost>
    <name type="scientific">Cydia pomonella</name>
    <name type="common">Codling moth</name>
    <dbReference type="NCBI Taxonomy" id="82600"/>
</organismHost>
<reference evidence="9" key="2">
    <citation type="journal article" date="2019" name="Virology">
        <title>Single nucleotide polymorphism (SNP) frequencies and distribution reveal complex genetic composition of seven novel natural isolates of Cydia pomonella granulovirus.</title>
        <authorList>
            <person name="Fan J."/>
            <person name="Wennmann J.T."/>
            <person name="Wang D."/>
            <person name="Jehle J.A."/>
        </authorList>
    </citation>
    <scope>NUCLEOTIDE SEQUENCE</scope>
    <source>
        <strain evidence="9">CpGV-WW</strain>
    </source>
</reference>